<evidence type="ECO:0000313" key="2">
    <source>
        <dbReference type="Proteomes" id="UP001241537"/>
    </source>
</evidence>
<reference evidence="1" key="1">
    <citation type="submission" date="2023-07" db="EMBL/GenBank/DDBJ databases">
        <title>Genomic Encyclopedia of Type Strains, Phase IV (KMG-IV): sequencing the most valuable type-strain genomes for metagenomic binning, comparative biology and taxonomic classification.</title>
        <authorList>
            <person name="Goeker M."/>
        </authorList>
    </citation>
    <scope>NUCLEOTIDE SEQUENCE</scope>
    <source>
        <strain evidence="1">DSM 19659</strain>
    </source>
</reference>
<name>A0AAE4AMS2_9FIRM</name>
<sequence>MGTEIRCGYVSSYDAENNSASIFYPHRNGETTQMLPVLAPFGAAQTLKKDDCVLVVHMSGAEVDGVVLGRVDPESVMLGATGTDLSFNIAGGGSIGGILSKISALEQRVSAVEKKV</sequence>
<gene>
    <name evidence="1" type="ORF">J2S20_002121</name>
</gene>
<organism evidence="1 2">
    <name type="scientific">Moryella indoligenes</name>
    <dbReference type="NCBI Taxonomy" id="371674"/>
    <lineage>
        <taxon>Bacteria</taxon>
        <taxon>Bacillati</taxon>
        <taxon>Bacillota</taxon>
        <taxon>Clostridia</taxon>
        <taxon>Lachnospirales</taxon>
        <taxon>Lachnospiraceae</taxon>
        <taxon>Moryella</taxon>
    </lineage>
</organism>
<evidence type="ECO:0000313" key="1">
    <source>
        <dbReference type="EMBL" id="MDQ0153401.1"/>
    </source>
</evidence>
<accession>A0AAE4AMS2</accession>
<dbReference type="EMBL" id="JAUSTO010000019">
    <property type="protein sequence ID" value="MDQ0153401.1"/>
    <property type="molecule type" value="Genomic_DNA"/>
</dbReference>
<dbReference type="Proteomes" id="UP001241537">
    <property type="component" value="Unassembled WGS sequence"/>
</dbReference>
<proteinExistence type="predicted"/>
<dbReference type="RefSeq" id="WP_307255354.1">
    <property type="nucleotide sequence ID" value="NZ_JAUSTO010000019.1"/>
</dbReference>
<protein>
    <submittedName>
        <fullName evidence="1">Uncharacterized protein</fullName>
    </submittedName>
</protein>
<comment type="caution">
    <text evidence="1">The sequence shown here is derived from an EMBL/GenBank/DDBJ whole genome shotgun (WGS) entry which is preliminary data.</text>
</comment>
<dbReference type="AlphaFoldDB" id="A0AAE4AMS2"/>
<keyword evidence="2" id="KW-1185">Reference proteome</keyword>